<evidence type="ECO:0000313" key="3">
    <source>
        <dbReference type="EMBL" id="CAB3987257.1"/>
    </source>
</evidence>
<feature type="signal peptide" evidence="2">
    <location>
        <begin position="1"/>
        <end position="21"/>
    </location>
</feature>
<comment type="caution">
    <text evidence="3">The sequence shown here is derived from an EMBL/GenBank/DDBJ whole genome shotgun (WGS) entry which is preliminary data.</text>
</comment>
<dbReference type="EMBL" id="CACRXK020001146">
    <property type="protein sequence ID" value="CAB3987257.1"/>
    <property type="molecule type" value="Genomic_DNA"/>
</dbReference>
<dbReference type="Proteomes" id="UP001152795">
    <property type="component" value="Unassembled WGS sequence"/>
</dbReference>
<reference evidence="3" key="1">
    <citation type="submission" date="2020-04" db="EMBL/GenBank/DDBJ databases">
        <authorList>
            <person name="Alioto T."/>
            <person name="Alioto T."/>
            <person name="Gomez Garrido J."/>
        </authorList>
    </citation>
    <scope>NUCLEOTIDE SEQUENCE</scope>
    <source>
        <strain evidence="3">A484AB</strain>
    </source>
</reference>
<evidence type="ECO:0000313" key="4">
    <source>
        <dbReference type="Proteomes" id="UP001152795"/>
    </source>
</evidence>
<sequence>MSIVLLYEFIVVGFLVSVVQGTVTYGSPYNVYGNTDQVKPHFPDALVTYGPPQRPHTQTASQRARLYPSPQQRSYYPVQPRAYTPVQARHYASTQPRPYAQPQTRAYTYGQQHPVYTVARPRSFPSAHTQPYTPGHPQAYSPVHPRPAYGLAQPRTYTHPATAYGQRTSTGYLMPARQTVLRPVVRQPMRAPVRQPINTGLRQAIQPINAALAQPMSTALRQPVRPVATSNGFVRQAIRNPQTPYTRALAPKLPTLYQTAIRPAAQLPQSFAARPVVPLPLGTYGRNRIPKTPGRNIVPGKPIPPGINHSSQKYRDNKRNNIALSSKSYPQTPEKTQVERNYINGISLPQKVAGKAPKGPIKPQMNPSPVHSESLNEPIKPQVPPNSPAGHKLSTFLKSVKNLQETLKGKTMKQGLIYYDDDVSNKSRHRPTNFAPPTRKLGSMGSPGGSRVTFNEEPAIRPVIIPETKAINQAGSERVNIAQTNKTVANNDGKLTKNSNQNNITAEPENITGPQAPQTKKTAVVEKPLPADTAGATKPQTKTTVGSTKSPNFAAAQVDLGLLKKKVLHSNNSQFLKRVLHVLKKYTKLMKTSMAEKNETRNVLNASVAEGKAQIANIKKPENFKKTSKNNETNLESAMDLSNALNSTKTAVQIFDMLNSPSKENLKSSMIKELNRDSSLKNPTLTKDSSKKSESKSEAKVLDLMSSNSKPERGSKDENASKKGEIETGKSLRKSVFSLDKLKYGLERGNAID</sequence>
<feature type="chain" id="PRO_5043703031" evidence="2">
    <location>
        <begin position="22"/>
        <end position="753"/>
    </location>
</feature>
<feature type="region of interest" description="Disordered" evidence="1">
    <location>
        <begin position="673"/>
        <end position="729"/>
    </location>
</feature>
<feature type="region of interest" description="Disordered" evidence="1">
    <location>
        <begin position="287"/>
        <end position="314"/>
    </location>
</feature>
<feature type="compositionally biased region" description="Basic and acidic residues" evidence="1">
    <location>
        <begin position="688"/>
        <end position="701"/>
    </location>
</feature>
<feature type="region of interest" description="Disordered" evidence="1">
    <location>
        <begin position="50"/>
        <end position="79"/>
    </location>
</feature>
<evidence type="ECO:0000256" key="2">
    <source>
        <dbReference type="SAM" id="SignalP"/>
    </source>
</evidence>
<feature type="region of interest" description="Disordered" evidence="1">
    <location>
        <begin position="428"/>
        <end position="449"/>
    </location>
</feature>
<keyword evidence="2" id="KW-0732">Signal</keyword>
<dbReference type="OrthoDB" id="10433519at2759"/>
<gene>
    <name evidence="3" type="ORF">PACLA_8A029773</name>
</gene>
<keyword evidence="4" id="KW-1185">Reference proteome</keyword>
<feature type="region of interest" description="Disordered" evidence="1">
    <location>
        <begin position="490"/>
        <end position="518"/>
    </location>
</feature>
<evidence type="ECO:0000256" key="1">
    <source>
        <dbReference type="SAM" id="MobiDB-lite"/>
    </source>
</evidence>
<accession>A0A7D9HKI3</accession>
<feature type="region of interest" description="Disordered" evidence="1">
    <location>
        <begin position="353"/>
        <end position="386"/>
    </location>
</feature>
<dbReference type="AlphaFoldDB" id="A0A7D9HKI3"/>
<feature type="compositionally biased region" description="Polar residues" evidence="1">
    <location>
        <begin position="365"/>
        <end position="375"/>
    </location>
</feature>
<protein>
    <submittedName>
        <fullName evidence="3">Uncharacterized protein</fullName>
    </submittedName>
</protein>
<proteinExistence type="predicted"/>
<organism evidence="3 4">
    <name type="scientific">Paramuricea clavata</name>
    <name type="common">Red gorgonian</name>
    <name type="synonym">Violescent sea-whip</name>
    <dbReference type="NCBI Taxonomy" id="317549"/>
    <lineage>
        <taxon>Eukaryota</taxon>
        <taxon>Metazoa</taxon>
        <taxon>Cnidaria</taxon>
        <taxon>Anthozoa</taxon>
        <taxon>Octocorallia</taxon>
        <taxon>Malacalcyonacea</taxon>
        <taxon>Plexauridae</taxon>
        <taxon>Paramuricea</taxon>
    </lineage>
</organism>
<feature type="compositionally biased region" description="Polar residues" evidence="1">
    <location>
        <begin position="496"/>
        <end position="505"/>
    </location>
</feature>
<feature type="compositionally biased region" description="Basic and acidic residues" evidence="1">
    <location>
        <begin position="710"/>
        <end position="729"/>
    </location>
</feature>
<name>A0A7D9HKI3_PARCT</name>